<dbReference type="InterPro" id="IPR016047">
    <property type="entry name" value="M23ase_b-sheet_dom"/>
</dbReference>
<evidence type="ECO:0000256" key="1">
    <source>
        <dbReference type="SAM" id="SignalP"/>
    </source>
</evidence>
<dbReference type="KEGG" id="xba:C7S18_13850"/>
<name>A0A2P1PTP3_9GAMM</name>
<reference evidence="3 4" key="2">
    <citation type="submission" date="2018-03" db="EMBL/GenBank/DDBJ databases">
        <authorList>
            <person name="Keele B.F."/>
        </authorList>
    </citation>
    <scope>NUCLEOTIDE SEQUENCE [LARGE SCALE GENOMIC DNA]</scope>
    <source>
        <strain evidence="3 4">D13</strain>
    </source>
</reference>
<dbReference type="PANTHER" id="PTHR21666">
    <property type="entry name" value="PEPTIDASE-RELATED"/>
    <property type="match status" value="1"/>
</dbReference>
<dbReference type="Proteomes" id="UP000241074">
    <property type="component" value="Chromosome"/>
</dbReference>
<keyword evidence="1" id="KW-0732">Signal</keyword>
<dbReference type="Gene3D" id="2.70.70.10">
    <property type="entry name" value="Glucose Permease (Domain IIA)"/>
    <property type="match status" value="1"/>
</dbReference>
<evidence type="ECO:0000313" key="3">
    <source>
        <dbReference type="EMBL" id="AVP98209.1"/>
    </source>
</evidence>
<organism evidence="3 4">
    <name type="scientific">Ahniella affigens</name>
    <dbReference type="NCBI Taxonomy" id="2021234"/>
    <lineage>
        <taxon>Bacteria</taxon>
        <taxon>Pseudomonadati</taxon>
        <taxon>Pseudomonadota</taxon>
        <taxon>Gammaproteobacteria</taxon>
        <taxon>Lysobacterales</taxon>
        <taxon>Rhodanobacteraceae</taxon>
        <taxon>Ahniella</taxon>
    </lineage>
</organism>
<dbReference type="InterPro" id="IPR050570">
    <property type="entry name" value="Cell_wall_metabolism_enzyme"/>
</dbReference>
<feature type="chain" id="PRO_5015169614" description="M23ase beta-sheet core domain-containing protein" evidence="1">
    <location>
        <begin position="39"/>
        <end position="674"/>
    </location>
</feature>
<feature type="domain" description="M23ase beta-sheet core" evidence="2">
    <location>
        <begin position="533"/>
        <end position="620"/>
    </location>
</feature>
<feature type="signal peptide" evidence="1">
    <location>
        <begin position="1"/>
        <end position="38"/>
    </location>
</feature>
<accession>A0A2P1PTP3</accession>
<reference evidence="3 4" key="1">
    <citation type="submission" date="2018-03" db="EMBL/GenBank/DDBJ databases">
        <title>Ahniella affigens gen. nov., sp. nov., a gammaproteobacterium isolated from sandy soil near a stream.</title>
        <authorList>
            <person name="Ko Y."/>
            <person name="Kim J.-H."/>
        </authorList>
    </citation>
    <scope>NUCLEOTIDE SEQUENCE [LARGE SCALE GENOMIC DNA]</scope>
    <source>
        <strain evidence="3 4">D13</strain>
    </source>
</reference>
<dbReference type="EMBL" id="CP027860">
    <property type="protein sequence ID" value="AVP98209.1"/>
    <property type="molecule type" value="Genomic_DNA"/>
</dbReference>
<dbReference type="GO" id="GO:0004222">
    <property type="term" value="F:metalloendopeptidase activity"/>
    <property type="evidence" value="ECO:0007669"/>
    <property type="project" value="TreeGrafter"/>
</dbReference>
<sequence length="674" mass="72652">MTRRVHVRQRTPLISVPLVSAPLASALLTLVAATAAQAAPIQSSLDFVAAIDTLRPSKVLGERLDSERPLHIDGHAAVRRLSEALIAAQVTHADWQSGSRATSLEALLIALADTASAKTRLPESVLCLADRGLPKLLDTLPAEDKSRGELKASLAEVCRSASQFAGLPTPEPSLVEAMMPAAPALAGKNLNFDWLCARAGIRTPDMPGVNPFYEITGYQTGVGNATAYLEEGQRIASKVICGPKVIDGVTNVYGTKISLTYTPSGGSAKTVVLSSFATDGQSFAFPADFFPASFGSSTNPTPINATLRYQTIRRACVWGCSFTPLGAETVFPINVAQLGSYCSAGLRYDNFTINDRLFIDDEWQSNYANNVVVNGAASDWDMEFRAYARTLATSQVTIGGVTYTISSSSFPAYNPITNNTPFAVHRDDELEIHDPSISRSTFIDTMGTTRLSALRFPRVVGNNWSSQDDFSYTCKPEKIVRDYVAFCSLAGKGVDSLYLLPYRGKTLTVQGNNGSISHNNDMNRYAWDFETEAASYKGIYAARSGQVIAVEEGESGNCSGCANNFIFVRHQDGSEAHYLHGQTNGTEVEVGDIVRRGQYLGESGNVGNSAIRHIHFSAHSGTTGNSIRSSFDDQSEPCVIPVGPFDTKESTLTPGQDKELKYLSFPQLGLPAKR</sequence>
<keyword evidence="4" id="KW-1185">Reference proteome</keyword>
<proteinExistence type="predicted"/>
<dbReference type="RefSeq" id="WP_106892129.1">
    <property type="nucleotide sequence ID" value="NZ_CP027860.1"/>
</dbReference>
<gene>
    <name evidence="3" type="ORF">C7S18_13850</name>
</gene>
<protein>
    <recommendedName>
        <fullName evidence="2">M23ase beta-sheet core domain-containing protein</fullName>
    </recommendedName>
</protein>
<dbReference type="InterPro" id="IPR011055">
    <property type="entry name" value="Dup_hybrid_motif"/>
</dbReference>
<dbReference type="SUPFAM" id="SSF51261">
    <property type="entry name" value="Duplicated hybrid motif"/>
    <property type="match status" value="1"/>
</dbReference>
<dbReference type="OrthoDB" id="9805070at2"/>
<dbReference type="CDD" id="cd12797">
    <property type="entry name" value="M23_peptidase"/>
    <property type="match status" value="1"/>
</dbReference>
<evidence type="ECO:0000313" key="4">
    <source>
        <dbReference type="Proteomes" id="UP000241074"/>
    </source>
</evidence>
<dbReference type="PANTHER" id="PTHR21666:SF270">
    <property type="entry name" value="MUREIN HYDROLASE ACTIVATOR ENVC"/>
    <property type="match status" value="1"/>
</dbReference>
<dbReference type="AlphaFoldDB" id="A0A2P1PTP3"/>
<dbReference type="Pfam" id="PF01551">
    <property type="entry name" value="Peptidase_M23"/>
    <property type="match status" value="1"/>
</dbReference>
<evidence type="ECO:0000259" key="2">
    <source>
        <dbReference type="Pfam" id="PF01551"/>
    </source>
</evidence>